<reference evidence="2" key="2">
    <citation type="submission" date="2008-12" db="EMBL/GenBank/DDBJ databases">
        <title>Improved gene annotation of the rice (Oryza sativa) genomes.</title>
        <authorList>
            <person name="Wang J."/>
            <person name="Li R."/>
            <person name="Fan W."/>
            <person name="Huang Q."/>
            <person name="Zhang J."/>
            <person name="Zhou Y."/>
            <person name="Hu Y."/>
            <person name="Zi S."/>
            <person name="Li J."/>
            <person name="Ni P."/>
            <person name="Zheng H."/>
            <person name="Zhang Y."/>
            <person name="Zhao M."/>
            <person name="Hao Q."/>
            <person name="McDermott J."/>
            <person name="Samudrala R."/>
            <person name="Kristiansen K."/>
            <person name="Wong G.K.-S."/>
        </authorList>
    </citation>
    <scope>NUCLEOTIDE SEQUENCE</scope>
</reference>
<dbReference type="AlphaFoldDB" id="A0A8J8XI84"/>
<reference evidence="2" key="1">
    <citation type="journal article" date="2005" name="PLoS Biol.">
        <title>The genomes of Oryza sativa: a history of duplications.</title>
        <authorList>
            <person name="Yu J."/>
            <person name="Wang J."/>
            <person name="Lin W."/>
            <person name="Li S."/>
            <person name="Li H."/>
            <person name="Zhou J."/>
            <person name="Ni P."/>
            <person name="Dong W."/>
            <person name="Hu S."/>
            <person name="Zeng C."/>
            <person name="Zhang J."/>
            <person name="Zhang Y."/>
            <person name="Li R."/>
            <person name="Xu Z."/>
            <person name="Li S."/>
            <person name="Li X."/>
            <person name="Zheng H."/>
            <person name="Cong L."/>
            <person name="Lin L."/>
            <person name="Yin J."/>
            <person name="Geng J."/>
            <person name="Li G."/>
            <person name="Shi J."/>
            <person name="Liu J."/>
            <person name="Lv H."/>
            <person name="Li J."/>
            <person name="Wang J."/>
            <person name="Deng Y."/>
            <person name="Ran L."/>
            <person name="Shi X."/>
            <person name="Wang X."/>
            <person name="Wu Q."/>
            <person name="Li C."/>
            <person name="Ren X."/>
            <person name="Wang J."/>
            <person name="Wang X."/>
            <person name="Li D."/>
            <person name="Liu D."/>
            <person name="Zhang X."/>
            <person name="Ji Z."/>
            <person name="Zhao W."/>
            <person name="Sun Y."/>
            <person name="Zhang Z."/>
            <person name="Bao J."/>
            <person name="Han Y."/>
            <person name="Dong L."/>
            <person name="Ji J."/>
            <person name="Chen P."/>
            <person name="Wu S."/>
            <person name="Liu J."/>
            <person name="Xiao Y."/>
            <person name="Bu D."/>
            <person name="Tan J."/>
            <person name="Yang L."/>
            <person name="Ye C."/>
            <person name="Zhang J."/>
            <person name="Xu J."/>
            <person name="Zhou Y."/>
            <person name="Yu Y."/>
            <person name="Zhang B."/>
            <person name="Zhuang S."/>
            <person name="Wei H."/>
            <person name="Liu B."/>
            <person name="Lei M."/>
            <person name="Yu H."/>
            <person name="Li Y."/>
            <person name="Xu H."/>
            <person name="Wei S."/>
            <person name="He X."/>
            <person name="Fang L."/>
            <person name="Zhang Z."/>
            <person name="Zhang Y."/>
            <person name="Huang X."/>
            <person name="Su Z."/>
            <person name="Tong W."/>
            <person name="Li J."/>
            <person name="Tong Z."/>
            <person name="Li S."/>
            <person name="Ye J."/>
            <person name="Wang L."/>
            <person name="Fang L."/>
            <person name="Lei T."/>
            <person name="Chen C."/>
            <person name="Chen H."/>
            <person name="Xu Z."/>
            <person name="Li H."/>
            <person name="Huang H."/>
            <person name="Zhang F."/>
            <person name="Xu H."/>
            <person name="Li N."/>
            <person name="Zhao C."/>
            <person name="Li S."/>
            <person name="Dong L."/>
            <person name="Huang Y."/>
            <person name="Li L."/>
            <person name="Xi Y."/>
            <person name="Qi Q."/>
            <person name="Li W."/>
            <person name="Zhang B."/>
            <person name="Hu W."/>
            <person name="Zhang Y."/>
            <person name="Tian X."/>
            <person name="Jiao Y."/>
            <person name="Liang X."/>
            <person name="Jin J."/>
            <person name="Gao L."/>
            <person name="Zheng W."/>
            <person name="Hao B."/>
            <person name="Liu S."/>
            <person name="Wang W."/>
            <person name="Yuan L."/>
            <person name="Cao M."/>
            <person name="McDermott J."/>
            <person name="Samudrala R."/>
            <person name="Wang J."/>
            <person name="Wong G.K."/>
            <person name="Yang H."/>
        </authorList>
    </citation>
    <scope>NUCLEOTIDE SEQUENCE [LARGE SCALE GENOMIC DNA]</scope>
</reference>
<accession>A0A8J8XI84</accession>
<dbReference type="Proteomes" id="UP000007752">
    <property type="component" value="Chromosome 3"/>
</dbReference>
<organism evidence="2">
    <name type="scientific">Oryza sativa subsp. japonica</name>
    <name type="common">Rice</name>
    <dbReference type="NCBI Taxonomy" id="39947"/>
    <lineage>
        <taxon>Eukaryota</taxon>
        <taxon>Viridiplantae</taxon>
        <taxon>Streptophyta</taxon>
        <taxon>Embryophyta</taxon>
        <taxon>Tracheophyta</taxon>
        <taxon>Spermatophyta</taxon>
        <taxon>Magnoliopsida</taxon>
        <taxon>Liliopsida</taxon>
        <taxon>Poales</taxon>
        <taxon>Poaceae</taxon>
        <taxon>BOP clade</taxon>
        <taxon>Oryzoideae</taxon>
        <taxon>Oryzeae</taxon>
        <taxon>Oryzinae</taxon>
        <taxon>Oryza</taxon>
        <taxon>Oryza sativa</taxon>
    </lineage>
</organism>
<name>A0A8J8XI84_ORYSJ</name>
<feature type="region of interest" description="Disordered" evidence="1">
    <location>
        <begin position="1"/>
        <end position="114"/>
    </location>
</feature>
<evidence type="ECO:0000256" key="1">
    <source>
        <dbReference type="SAM" id="MobiDB-lite"/>
    </source>
</evidence>
<sequence length="132" mass="14655">MEGRAGGRRFSSTDLLLRRPAIAPGSTEPPLRRQGAADPPLRREVAGSGEEQERRRHPDEEEWRRWWGGAWRGNAGEGGARRQCRWGRDAESTPVGDGRGKAAAVGDGRGKAAAGMGVERWWWGRSAGRWRR</sequence>
<gene>
    <name evidence="2" type="ORF">OsJ_09386</name>
</gene>
<proteinExistence type="predicted"/>
<feature type="compositionally biased region" description="Basic and acidic residues" evidence="1">
    <location>
        <begin position="40"/>
        <end position="65"/>
    </location>
</feature>
<protein>
    <submittedName>
        <fullName evidence="2">Uncharacterized protein</fullName>
    </submittedName>
</protein>
<evidence type="ECO:0000313" key="2">
    <source>
        <dbReference type="EMBL" id="EAZ25560.1"/>
    </source>
</evidence>
<dbReference type="EMBL" id="CM000140">
    <property type="protein sequence ID" value="EAZ25560.1"/>
    <property type="molecule type" value="Genomic_DNA"/>
</dbReference>